<organism evidence="4 5">
    <name type="scientific">Flavobacterium subsaxonicum WB 4.1-42 = DSM 21790</name>
    <dbReference type="NCBI Taxonomy" id="1121898"/>
    <lineage>
        <taxon>Bacteria</taxon>
        <taxon>Pseudomonadati</taxon>
        <taxon>Bacteroidota</taxon>
        <taxon>Flavobacteriia</taxon>
        <taxon>Flavobacteriales</taxon>
        <taxon>Flavobacteriaceae</taxon>
        <taxon>Flavobacterium</taxon>
    </lineage>
</organism>
<dbReference type="eggNOG" id="COG1523">
    <property type="taxonomic scope" value="Bacteria"/>
</dbReference>
<name>A0A0A2MIV1_9FLAO</name>
<dbReference type="NCBIfam" id="TIGR04183">
    <property type="entry name" value="Por_Secre_tail"/>
    <property type="match status" value="1"/>
</dbReference>
<dbReference type="InterPro" id="IPR013783">
    <property type="entry name" value="Ig-like_fold"/>
</dbReference>
<dbReference type="CDD" id="cd11350">
    <property type="entry name" value="AmyAc_4"/>
    <property type="match status" value="1"/>
</dbReference>
<evidence type="ECO:0000259" key="3">
    <source>
        <dbReference type="SMART" id="SM00642"/>
    </source>
</evidence>
<dbReference type="Gene3D" id="3.20.20.80">
    <property type="entry name" value="Glycosidases"/>
    <property type="match status" value="1"/>
</dbReference>
<dbReference type="OrthoDB" id="9761875at2"/>
<dbReference type="PANTHER" id="PTHR10357:SF179">
    <property type="entry name" value="NEUTRAL AND BASIC AMINO ACID TRANSPORT PROTEIN RBAT"/>
    <property type="match status" value="1"/>
</dbReference>
<sequence>MKKITLLLFLLTSLVSFGQITTSPSPAIATGAVTLNFDKAGTPLAAYTGTIYAHIGLTVDGTQWQYVQGEWGNNTTQPALTLVSGTTYKLDLTPNLYTYFGVPTTSTITQICVVLRGDTGSPQTTDTFLNVGAFQVNLTAPAAGSTTILSSGSSFTISASNTDGNASYNLKANGVSINTNAATANYSYTQTNITTNQNYELVVTQGTNVITKNFTVIVNPNTVTAALPAGAVDGITYNDADATKATLVLNAPGKDFVYVAGSFNNWQPSSAYAMKKDAATGKFWLELTGLTSGVPVTFQYWVVDQTPVANSPVLVKTADPFSTLVLSPYDDPYITTYPNMPVYPEGQQFEVSVLQTGQQAYDWQATDFVRPAKEDLVIYELLIRDFDTNQTWDGLAAKIDYFKAMHINAIELMPVMEFEGNISWGYNTAYHMALDKAYGNANSMKAFIDLCHQNGIAVILDLALNHVYGRSPLARMWVNDPDGDGFGITTAENPYCNIEAKHAYSVGTDLNHQSALTQYYTERTIEHWMDEFNIDGFRWDLTKGFTQNCAPSPGDCTEAYQADRVAILKQYADYQWSIDPDFYVIFEHLGSGGTAPNTSGAEEVEWANYRADEGKGIMLWGNYNYFFNEFSMGYSNTGFNAIDFEVKGFSKPRVVGYAESHDEERLMYKNALYGAVNGSYSVKNLATALERQKAIGAMLLTVPGPKMIWQFAELGYDFGINYCEDGTYNNDCRTNPKPIPGVIGYNSDPQRLAVRDVWGKITNLRTSNPVFHTTTFTVATANTLTPRIDVWNDALSADVLNKVIVLANFNTSAQTVNTGFTAGDWYNLMDDNTTISGTTTTVTLQPGEFRIFGNKPAVLGNEAFIAPKAALYPNPANNQFSISVDAQKVEVYAITGQLVKAYGANTQGYAYDVSGLPQGMYLVKITDAANRQSAIKLIKE</sequence>
<evidence type="ECO:0000313" key="4">
    <source>
        <dbReference type="EMBL" id="KGO91526.1"/>
    </source>
</evidence>
<dbReference type="PANTHER" id="PTHR10357">
    <property type="entry name" value="ALPHA-AMYLASE FAMILY MEMBER"/>
    <property type="match status" value="1"/>
</dbReference>
<feature type="domain" description="Glycosyl hydrolase family 13 catalytic" evidence="3">
    <location>
        <begin position="380"/>
        <end position="765"/>
    </location>
</feature>
<dbReference type="EMBL" id="JRLY01000018">
    <property type="protein sequence ID" value="KGO91526.1"/>
    <property type="molecule type" value="Genomic_DNA"/>
</dbReference>
<dbReference type="Pfam" id="PF00128">
    <property type="entry name" value="Alpha-amylase"/>
    <property type="match status" value="1"/>
</dbReference>
<accession>A0A0A2MIV1</accession>
<dbReference type="InterPro" id="IPR026444">
    <property type="entry name" value="Secre_tail"/>
</dbReference>
<dbReference type="Gene3D" id="2.60.40.10">
    <property type="entry name" value="Immunoglobulins"/>
    <property type="match status" value="1"/>
</dbReference>
<dbReference type="SUPFAM" id="SSF51445">
    <property type="entry name" value="(Trans)glycosidases"/>
    <property type="match status" value="1"/>
</dbReference>
<evidence type="ECO:0000313" key="5">
    <source>
        <dbReference type="Proteomes" id="UP000030111"/>
    </source>
</evidence>
<dbReference type="Proteomes" id="UP000030111">
    <property type="component" value="Unassembled WGS sequence"/>
</dbReference>
<keyword evidence="5" id="KW-1185">Reference proteome</keyword>
<gene>
    <name evidence="4" type="ORF">Q766_17500</name>
</gene>
<dbReference type="STRING" id="1121898.GCA_000422725_02985"/>
<reference evidence="4 5" key="1">
    <citation type="submission" date="2013-09" db="EMBL/GenBank/DDBJ databases">
        <authorList>
            <person name="Zeng Z."/>
            <person name="Chen C."/>
        </authorList>
    </citation>
    <scope>NUCLEOTIDE SEQUENCE [LARGE SCALE GENOMIC DNA]</scope>
    <source>
        <strain evidence="4 5">WB 4.1-42</strain>
    </source>
</reference>
<dbReference type="GO" id="GO:0009313">
    <property type="term" value="P:oligosaccharide catabolic process"/>
    <property type="evidence" value="ECO:0007669"/>
    <property type="project" value="TreeGrafter"/>
</dbReference>
<dbReference type="Pfam" id="PF18962">
    <property type="entry name" value="Por_Secre_tail"/>
    <property type="match status" value="1"/>
</dbReference>
<proteinExistence type="predicted"/>
<dbReference type="InterPro" id="IPR017853">
    <property type="entry name" value="GH"/>
</dbReference>
<evidence type="ECO:0000256" key="1">
    <source>
        <dbReference type="ARBA" id="ARBA00022729"/>
    </source>
</evidence>
<dbReference type="InterPro" id="IPR006047">
    <property type="entry name" value="GH13_cat_dom"/>
</dbReference>
<protein>
    <submittedName>
        <fullName evidence="4">Alpha-amylase</fullName>
    </submittedName>
</protein>
<dbReference type="InterPro" id="IPR014756">
    <property type="entry name" value="Ig_E-set"/>
</dbReference>
<dbReference type="AlphaFoldDB" id="A0A0A2MIV1"/>
<dbReference type="GO" id="GO:0004556">
    <property type="term" value="F:alpha-amylase activity"/>
    <property type="evidence" value="ECO:0007669"/>
    <property type="project" value="TreeGrafter"/>
</dbReference>
<dbReference type="SMART" id="SM00642">
    <property type="entry name" value="Aamy"/>
    <property type="match status" value="1"/>
</dbReference>
<dbReference type="RefSeq" id="WP_026991161.1">
    <property type="nucleotide sequence ID" value="NZ_AUGP01000025.1"/>
</dbReference>
<comment type="caution">
    <text evidence="4">The sequence shown here is derived from an EMBL/GenBank/DDBJ whole genome shotgun (WGS) entry which is preliminary data.</text>
</comment>
<feature type="chain" id="PRO_5001992411" evidence="2">
    <location>
        <begin position="19"/>
        <end position="940"/>
    </location>
</feature>
<keyword evidence="1 2" id="KW-0732">Signal</keyword>
<feature type="signal peptide" evidence="2">
    <location>
        <begin position="1"/>
        <end position="18"/>
    </location>
</feature>
<evidence type="ECO:0000256" key="2">
    <source>
        <dbReference type="SAM" id="SignalP"/>
    </source>
</evidence>
<dbReference type="SUPFAM" id="SSF81296">
    <property type="entry name" value="E set domains"/>
    <property type="match status" value="1"/>
</dbReference>